<organism evidence="1 2">
    <name type="scientific">Phaeosphaeria nodorum (strain SN15 / ATCC MYA-4574 / FGSC 10173)</name>
    <name type="common">Glume blotch fungus</name>
    <name type="synonym">Parastagonospora nodorum</name>
    <dbReference type="NCBI Taxonomy" id="321614"/>
    <lineage>
        <taxon>Eukaryota</taxon>
        <taxon>Fungi</taxon>
        <taxon>Dikarya</taxon>
        <taxon>Ascomycota</taxon>
        <taxon>Pezizomycotina</taxon>
        <taxon>Dothideomycetes</taxon>
        <taxon>Pleosporomycetidae</taxon>
        <taxon>Pleosporales</taxon>
        <taxon>Pleosporineae</taxon>
        <taxon>Phaeosphaeriaceae</taxon>
        <taxon>Parastagonospora</taxon>
    </lineage>
</organism>
<evidence type="ECO:0000313" key="2">
    <source>
        <dbReference type="Proteomes" id="UP000663193"/>
    </source>
</evidence>
<dbReference type="Proteomes" id="UP000663193">
    <property type="component" value="Chromosome 17"/>
</dbReference>
<dbReference type="AlphaFoldDB" id="A0A7U2FG87"/>
<keyword evidence="2" id="KW-1185">Reference proteome</keyword>
<sequence length="72" mass="8225">MLQCSMYVCWLLVQVDHDGNTRYQMSNYIENYCSERSDGIACSLISKSFRSSSWRSTSIVSVSVLETVRFGV</sequence>
<name>A0A7U2FG87_PHANO</name>
<dbReference type="VEuPathDB" id="FungiDB:JI435_421500"/>
<proteinExistence type="predicted"/>
<gene>
    <name evidence="1" type="ORF">JI435_421500</name>
</gene>
<accession>A0A7U2FG87</accession>
<evidence type="ECO:0000313" key="1">
    <source>
        <dbReference type="EMBL" id="QRD04633.1"/>
    </source>
</evidence>
<dbReference type="EMBL" id="CP069039">
    <property type="protein sequence ID" value="QRD04633.1"/>
    <property type="molecule type" value="Genomic_DNA"/>
</dbReference>
<reference evidence="2" key="1">
    <citation type="journal article" date="2021" name="BMC Genomics">
        <title>Chromosome-level genome assembly and manually-curated proteome of model necrotroph Parastagonospora nodorum Sn15 reveals a genome-wide trove of candidate effector homologs, and redundancy of virulence-related functions within an accessory chromosome.</title>
        <authorList>
            <person name="Bertazzoni S."/>
            <person name="Jones D.A.B."/>
            <person name="Phan H.T."/>
            <person name="Tan K.-C."/>
            <person name="Hane J.K."/>
        </authorList>
    </citation>
    <scope>NUCLEOTIDE SEQUENCE [LARGE SCALE GENOMIC DNA]</scope>
    <source>
        <strain evidence="2">SN15 / ATCC MYA-4574 / FGSC 10173)</strain>
    </source>
</reference>
<protein>
    <submittedName>
        <fullName evidence="1">Uncharacterized protein</fullName>
    </submittedName>
</protein>